<accession>A0A284S128</accession>
<protein>
    <submittedName>
        <fullName evidence="1">Uncharacterized protein</fullName>
    </submittedName>
</protein>
<dbReference type="AlphaFoldDB" id="A0A284S128"/>
<name>A0A284S128_ARMOS</name>
<keyword evidence="2" id="KW-1185">Reference proteome</keyword>
<dbReference type="EMBL" id="FUEG01000025">
    <property type="protein sequence ID" value="SJL14711.1"/>
    <property type="molecule type" value="Genomic_DNA"/>
</dbReference>
<dbReference type="Proteomes" id="UP000219338">
    <property type="component" value="Unassembled WGS sequence"/>
</dbReference>
<evidence type="ECO:0000313" key="1">
    <source>
        <dbReference type="EMBL" id="SJL14711.1"/>
    </source>
</evidence>
<proteinExistence type="predicted"/>
<sequence>MKLLTQEYPDIINDIIHIRPIFGKNLDIFSLADIQILCLENDFVSCYARNLGDYDIAESAASALETNMLRPSRAIVTTRNSLDLTARASTIRGIYTR</sequence>
<gene>
    <name evidence="1" type="ORF">ARMOST_18178</name>
</gene>
<organism evidence="1 2">
    <name type="scientific">Armillaria ostoyae</name>
    <name type="common">Armillaria root rot fungus</name>
    <dbReference type="NCBI Taxonomy" id="47428"/>
    <lineage>
        <taxon>Eukaryota</taxon>
        <taxon>Fungi</taxon>
        <taxon>Dikarya</taxon>
        <taxon>Basidiomycota</taxon>
        <taxon>Agaricomycotina</taxon>
        <taxon>Agaricomycetes</taxon>
        <taxon>Agaricomycetidae</taxon>
        <taxon>Agaricales</taxon>
        <taxon>Marasmiineae</taxon>
        <taxon>Physalacriaceae</taxon>
        <taxon>Armillaria</taxon>
    </lineage>
</organism>
<reference evidence="2" key="1">
    <citation type="journal article" date="2017" name="Nat. Ecol. Evol.">
        <title>Genome expansion and lineage-specific genetic innovations in the forest pathogenic fungi Armillaria.</title>
        <authorList>
            <person name="Sipos G."/>
            <person name="Prasanna A.N."/>
            <person name="Walter M.C."/>
            <person name="O'Connor E."/>
            <person name="Balint B."/>
            <person name="Krizsan K."/>
            <person name="Kiss B."/>
            <person name="Hess J."/>
            <person name="Varga T."/>
            <person name="Slot J."/>
            <person name="Riley R."/>
            <person name="Boka B."/>
            <person name="Rigling D."/>
            <person name="Barry K."/>
            <person name="Lee J."/>
            <person name="Mihaltcheva S."/>
            <person name="LaButti K."/>
            <person name="Lipzen A."/>
            <person name="Waldron R."/>
            <person name="Moloney N.M."/>
            <person name="Sperisen C."/>
            <person name="Kredics L."/>
            <person name="Vagvoelgyi C."/>
            <person name="Patrignani A."/>
            <person name="Fitzpatrick D."/>
            <person name="Nagy I."/>
            <person name="Doyle S."/>
            <person name="Anderson J.B."/>
            <person name="Grigoriev I.V."/>
            <person name="Gueldener U."/>
            <person name="Muensterkoetter M."/>
            <person name="Nagy L.G."/>
        </authorList>
    </citation>
    <scope>NUCLEOTIDE SEQUENCE [LARGE SCALE GENOMIC DNA]</scope>
    <source>
        <strain evidence="2">C18/9</strain>
    </source>
</reference>
<evidence type="ECO:0000313" key="2">
    <source>
        <dbReference type="Proteomes" id="UP000219338"/>
    </source>
</evidence>